<evidence type="ECO:0000313" key="3">
    <source>
        <dbReference type="Proteomes" id="UP000827892"/>
    </source>
</evidence>
<name>A0AAE9D8B1_CAEBR</name>
<feature type="compositionally biased region" description="Basic and acidic residues" evidence="1">
    <location>
        <begin position="1"/>
        <end position="23"/>
    </location>
</feature>
<accession>A0AAE9D8B1</accession>
<feature type="region of interest" description="Disordered" evidence="1">
    <location>
        <begin position="559"/>
        <end position="605"/>
    </location>
</feature>
<feature type="region of interest" description="Disordered" evidence="1">
    <location>
        <begin position="229"/>
        <end position="252"/>
    </location>
</feature>
<feature type="region of interest" description="Disordered" evidence="1">
    <location>
        <begin position="652"/>
        <end position="720"/>
    </location>
</feature>
<feature type="compositionally biased region" description="Basic and acidic residues" evidence="1">
    <location>
        <begin position="423"/>
        <end position="435"/>
    </location>
</feature>
<reference evidence="2 3" key="1">
    <citation type="submission" date="2022-05" db="EMBL/GenBank/DDBJ databases">
        <title>Chromosome-level reference genomes for two strains of Caenorhabditis briggsae: an improved platform for comparative genomics.</title>
        <authorList>
            <person name="Stevens L."/>
            <person name="Andersen E.C."/>
        </authorList>
    </citation>
    <scope>NUCLEOTIDE SEQUENCE [LARGE SCALE GENOMIC DNA]</scope>
    <source>
        <strain evidence="2">QX1410_ONT</strain>
        <tissue evidence="2">Whole-organism</tissue>
    </source>
</reference>
<proteinExistence type="predicted"/>
<feature type="compositionally biased region" description="Basic and acidic residues" evidence="1">
    <location>
        <begin position="677"/>
        <end position="697"/>
    </location>
</feature>
<organism evidence="2 3">
    <name type="scientific">Caenorhabditis briggsae</name>
    <dbReference type="NCBI Taxonomy" id="6238"/>
    <lineage>
        <taxon>Eukaryota</taxon>
        <taxon>Metazoa</taxon>
        <taxon>Ecdysozoa</taxon>
        <taxon>Nematoda</taxon>
        <taxon>Chromadorea</taxon>
        <taxon>Rhabditida</taxon>
        <taxon>Rhabditina</taxon>
        <taxon>Rhabditomorpha</taxon>
        <taxon>Rhabditoidea</taxon>
        <taxon>Rhabditidae</taxon>
        <taxon>Peloderinae</taxon>
        <taxon>Caenorhabditis</taxon>
    </lineage>
</organism>
<feature type="region of interest" description="Disordered" evidence="1">
    <location>
        <begin position="423"/>
        <end position="483"/>
    </location>
</feature>
<feature type="compositionally biased region" description="Basic and acidic residues" evidence="1">
    <location>
        <begin position="69"/>
        <end position="97"/>
    </location>
</feature>
<sequence length="720" mass="83300">MEKGKEDNKEKEGSSKKDEEEPSVKVFIRPLEVSVPAEYLSQKPEVPQKTYWSTMTSQIQAEISTKRWSIPEKVTEEGQKPGPEDHPSTKQGREQEGRVIGITPNYKIGEGQPKSELNLGKTGYLPNGHGDYKMTSLQETYKQTLIDPKVISNANMPYLSTRIPDARRNVAGDFPSEHSKRSQIKLEPLEQRRFRSTESRPISTSNYLTESVERHRDMEASRLKEYLKAKESDANQPWNKPGWPGPKKNDENNRELETLKQKIETLQRGANKPPANAELDEISKRAEELRKRDGRSKYKLVESDIYKTDPDPMPSNLKDQVRELLESRNSVETTTTQRDQDKSGYVTDVSTATWNFSTLDYSPRSVVSMNGARYDILKDDKPRSIMKRRELESREQLLFPTVDTQVVKSVVRKPTVTETVQRFEETRRTEEVERRVQRREKKERRSRHHSSSRHQSGWEGHTGGYQGHRSSSLSRGGYLPGGQETYYRQETTRRQQHNNYDDNFNRGIAHARYGSLSDSLRRGELQYVPNGEVRQSFYRDGGASGGQRMHKSYSTRDVFTGDAHDDRRSVSSFHRRGSQQQVSPFVEFPPTLPRRGAGGDYRREEDAYFRPVSKSRSYADWDDAGRAGMGREVRRYDDDMSRLEAEFRDSLLMPMPNGNMNERDHRTEQLPGGYETFNKDRHANSGRRTGRDGKPVDFSEASQEYNYKREQTLNDDRRRR</sequence>
<feature type="compositionally biased region" description="Basic residues" evidence="1">
    <location>
        <begin position="436"/>
        <end position="452"/>
    </location>
</feature>
<evidence type="ECO:0000313" key="2">
    <source>
        <dbReference type="EMBL" id="ULT98410.1"/>
    </source>
</evidence>
<feature type="compositionally biased region" description="Basic and acidic residues" evidence="1">
    <location>
        <begin position="706"/>
        <end position="720"/>
    </location>
</feature>
<feature type="compositionally biased region" description="Low complexity" evidence="1">
    <location>
        <begin position="237"/>
        <end position="246"/>
    </location>
</feature>
<gene>
    <name evidence="2" type="ORF">L3Y34_000056</name>
</gene>
<protein>
    <submittedName>
        <fullName evidence="2">Uncharacterized protein</fullName>
    </submittedName>
</protein>
<feature type="region of interest" description="Disordered" evidence="1">
    <location>
        <begin position="63"/>
        <end position="119"/>
    </location>
</feature>
<dbReference type="AlphaFoldDB" id="A0AAE9D8B1"/>
<dbReference type="Proteomes" id="UP000827892">
    <property type="component" value="Chromosome III"/>
</dbReference>
<feature type="region of interest" description="Disordered" evidence="1">
    <location>
        <begin position="1"/>
        <end position="26"/>
    </location>
</feature>
<dbReference type="EMBL" id="CP090893">
    <property type="protein sequence ID" value="ULT98410.1"/>
    <property type="molecule type" value="Genomic_DNA"/>
</dbReference>
<evidence type="ECO:0000256" key="1">
    <source>
        <dbReference type="SAM" id="MobiDB-lite"/>
    </source>
</evidence>